<dbReference type="Proteomes" id="UP000492821">
    <property type="component" value="Unassembled WGS sequence"/>
</dbReference>
<name>A0A7E4VIA6_PANRE</name>
<accession>A0A7E4VIA6</accession>
<sequence>MREVLLIHRGKQLRENRGNADFVNPRRAKIEVMLSKPSKTLFPKRMTDQWSLNACKWNDRQRRFGLVAMAPEVGQIRGLVSVFSV</sequence>
<evidence type="ECO:0000313" key="2">
    <source>
        <dbReference type="WBParaSite" id="Pan_g2150.t1"/>
    </source>
</evidence>
<proteinExistence type="predicted"/>
<reference evidence="2" key="2">
    <citation type="submission" date="2020-10" db="UniProtKB">
        <authorList>
            <consortium name="WormBaseParasite"/>
        </authorList>
    </citation>
    <scope>IDENTIFICATION</scope>
</reference>
<protein>
    <submittedName>
        <fullName evidence="2">Transposase</fullName>
    </submittedName>
</protein>
<reference evidence="1" key="1">
    <citation type="journal article" date="2013" name="Genetics">
        <title>The draft genome and transcriptome of Panagrellus redivivus are shaped by the harsh demands of a free-living lifestyle.</title>
        <authorList>
            <person name="Srinivasan J."/>
            <person name="Dillman A.R."/>
            <person name="Macchietto M.G."/>
            <person name="Heikkinen L."/>
            <person name="Lakso M."/>
            <person name="Fracchia K.M."/>
            <person name="Antoshechkin I."/>
            <person name="Mortazavi A."/>
            <person name="Wong G."/>
            <person name="Sternberg P.W."/>
        </authorList>
    </citation>
    <scope>NUCLEOTIDE SEQUENCE [LARGE SCALE GENOMIC DNA]</scope>
    <source>
        <strain evidence="1">MT8872</strain>
    </source>
</reference>
<dbReference type="WBParaSite" id="Pan_g2150.t1">
    <property type="protein sequence ID" value="Pan_g2150.t1"/>
    <property type="gene ID" value="Pan_g2150"/>
</dbReference>
<evidence type="ECO:0000313" key="1">
    <source>
        <dbReference type="Proteomes" id="UP000492821"/>
    </source>
</evidence>
<keyword evidence="1" id="KW-1185">Reference proteome</keyword>
<dbReference type="AlphaFoldDB" id="A0A7E4VIA6"/>
<organism evidence="1 2">
    <name type="scientific">Panagrellus redivivus</name>
    <name type="common">Microworm</name>
    <dbReference type="NCBI Taxonomy" id="6233"/>
    <lineage>
        <taxon>Eukaryota</taxon>
        <taxon>Metazoa</taxon>
        <taxon>Ecdysozoa</taxon>
        <taxon>Nematoda</taxon>
        <taxon>Chromadorea</taxon>
        <taxon>Rhabditida</taxon>
        <taxon>Tylenchina</taxon>
        <taxon>Panagrolaimomorpha</taxon>
        <taxon>Panagrolaimoidea</taxon>
        <taxon>Panagrolaimidae</taxon>
        <taxon>Panagrellus</taxon>
    </lineage>
</organism>